<dbReference type="AlphaFoldDB" id="A0A840VJ63"/>
<evidence type="ECO:0000256" key="1">
    <source>
        <dbReference type="PROSITE-ProRule" id="PRU01240"/>
    </source>
</evidence>
<dbReference type="SUPFAM" id="SSF52743">
    <property type="entry name" value="Subtilisin-like"/>
    <property type="match status" value="1"/>
</dbReference>
<feature type="domain" description="Peptidase S8/S53" evidence="2">
    <location>
        <begin position="291"/>
        <end position="639"/>
    </location>
</feature>
<dbReference type="CDD" id="cd04847">
    <property type="entry name" value="Peptidases_S8_Subtilisin_like_2"/>
    <property type="match status" value="1"/>
</dbReference>
<evidence type="ECO:0000259" key="2">
    <source>
        <dbReference type="Pfam" id="PF00082"/>
    </source>
</evidence>
<comment type="similarity">
    <text evidence="1">Belongs to the peptidase S8 family.</text>
</comment>
<dbReference type="InterPro" id="IPR036852">
    <property type="entry name" value="Peptidase_S8/S53_dom_sf"/>
</dbReference>
<feature type="active site" description="Charge relay system" evidence="1">
    <location>
        <position position="298"/>
    </location>
</feature>
<dbReference type="Pfam" id="PF00082">
    <property type="entry name" value="Peptidase_S8"/>
    <property type="match status" value="1"/>
</dbReference>
<name>A0A840VJ63_9BACT</name>
<evidence type="ECO:0000313" key="4">
    <source>
        <dbReference type="Proteomes" id="UP000557717"/>
    </source>
</evidence>
<dbReference type="EMBL" id="JACHFD010000037">
    <property type="protein sequence ID" value="MBB5353829.1"/>
    <property type="molecule type" value="Genomic_DNA"/>
</dbReference>
<keyword evidence="1" id="KW-0720">Serine protease</keyword>
<feature type="active site" description="Charge relay system" evidence="1">
    <location>
        <position position="334"/>
    </location>
</feature>
<keyword evidence="1" id="KW-0645">Protease</keyword>
<organism evidence="3 4">
    <name type="scientific">Haloferula luteola</name>
    <dbReference type="NCBI Taxonomy" id="595692"/>
    <lineage>
        <taxon>Bacteria</taxon>
        <taxon>Pseudomonadati</taxon>
        <taxon>Verrucomicrobiota</taxon>
        <taxon>Verrucomicrobiia</taxon>
        <taxon>Verrucomicrobiales</taxon>
        <taxon>Verrucomicrobiaceae</taxon>
        <taxon>Haloferula</taxon>
    </lineage>
</organism>
<dbReference type="Proteomes" id="UP000557717">
    <property type="component" value="Unassembled WGS sequence"/>
</dbReference>
<dbReference type="RefSeq" id="WP_184022262.1">
    <property type="nucleotide sequence ID" value="NZ_JACHFD010000037.1"/>
</dbReference>
<gene>
    <name evidence="3" type="ORF">HNR46_004093</name>
</gene>
<feature type="active site" description="Charge relay system" evidence="1">
    <location>
        <position position="573"/>
    </location>
</feature>
<reference evidence="3 4" key="1">
    <citation type="submission" date="2020-08" db="EMBL/GenBank/DDBJ databases">
        <title>Genomic Encyclopedia of Type Strains, Phase IV (KMG-IV): sequencing the most valuable type-strain genomes for metagenomic binning, comparative biology and taxonomic classification.</title>
        <authorList>
            <person name="Goeker M."/>
        </authorList>
    </citation>
    <scope>NUCLEOTIDE SEQUENCE [LARGE SCALE GENOMIC DNA]</scope>
    <source>
        <strain evidence="3 4">YC6886</strain>
    </source>
</reference>
<dbReference type="GO" id="GO:0006508">
    <property type="term" value="P:proteolysis"/>
    <property type="evidence" value="ECO:0007669"/>
    <property type="project" value="UniProtKB-KW"/>
</dbReference>
<protein>
    <recommendedName>
        <fullName evidence="2">Peptidase S8/S53 domain-containing protein</fullName>
    </recommendedName>
</protein>
<proteinExistence type="inferred from homology"/>
<dbReference type="Gene3D" id="3.40.50.200">
    <property type="entry name" value="Peptidase S8/S53 domain"/>
    <property type="match status" value="1"/>
</dbReference>
<dbReference type="InterPro" id="IPR000209">
    <property type="entry name" value="Peptidase_S8/S53_dom"/>
</dbReference>
<keyword evidence="4" id="KW-1185">Reference proteome</keyword>
<sequence length="858" mass="95779">MPDHLPSRLKHLRFWSNPEPLPYEGSGRQTFERFPRDNRAGHVQYLQRQIAPIHQEFSQVEQERSQQGLTSDFGLILNVTSEPGYPLEYGSLEKAATRTTLAITLLNVRHEQTPRGEVTKAAIFVPHGQLKVLEKKITEYADPTKDNKDRQGQVTGPRNAKLLNNIRSISTAAIEALWTDSDPLPASGEMVWFELWIRRDERSDWHRQLLGECTRLEIEIKDQTLTFPDHIVMVAHGSRARLEESIDLLNCLSEVRKARPCSVGLTDLSGLEQEEWIDEALTRIEWPGDDAPAVCLLDTGVNRRHPLIEPMLSVNDMSTVFGDGDTSDDTRLKHGTPMAGLAAFGDLRNLMLSTGSWQQLHRLESVKLIRSTTRHDPDNYGAITLSAINEPDSIAPFRRRIFCMAVTASGPNTFGNPSSWSTAVDIAAAGAQDETDEPKVILVSAGNTERHDDTFFYPATVRANPIEDPAQAWNAVTVGAITNRTTIGEQDDEARRCDPLAPDHHLSPYTRTSHAWCEGRKDWPIAPDVVMEGANLGRHRDHPDQYPAFDSLAPHTTASTFNLRPIQSFNATSAATALAARVAARIAQRYPDARPETIRGLLVHSARWPQDLLNALQLDPHEARRSEAVQDLMRGYGFGVVNEQRALDSLGNQTTFFTEGAIRPYEGVAGNAKFNECHLIVLPWPVALLQANHDTTCTLRVTLSYYIQPNPGSRSWDNGKKYKYASHLLGFTPKHKDQTLAQFRSILHSDEDALGDTMNDPGWALGDKLRRKGGSLIQDVWRGSAADLATMEAVAVFPRAKGWWATRKFGQDRQEHDCHLKSVNYSLIISLETEADLPIYTEVEAAIQRIEAGVDIAT</sequence>
<comment type="caution">
    <text evidence="3">The sequence shown here is derived from an EMBL/GenBank/DDBJ whole genome shotgun (WGS) entry which is preliminary data.</text>
</comment>
<dbReference type="GO" id="GO:0004252">
    <property type="term" value="F:serine-type endopeptidase activity"/>
    <property type="evidence" value="ECO:0007669"/>
    <property type="project" value="UniProtKB-UniRule"/>
</dbReference>
<keyword evidence="1" id="KW-0378">Hydrolase</keyword>
<accession>A0A840VJ63</accession>
<dbReference type="InterPro" id="IPR034074">
    <property type="entry name" value="Y4bN_pept_dom"/>
</dbReference>
<dbReference type="PROSITE" id="PS51892">
    <property type="entry name" value="SUBTILASE"/>
    <property type="match status" value="1"/>
</dbReference>
<evidence type="ECO:0000313" key="3">
    <source>
        <dbReference type="EMBL" id="MBB5353829.1"/>
    </source>
</evidence>